<evidence type="ECO:0000313" key="2">
    <source>
        <dbReference type="Proteomes" id="UP000030377"/>
    </source>
</evidence>
<dbReference type="RefSeq" id="WP_041955448.1">
    <property type="nucleotide sequence ID" value="NZ_JRPN01000013.1"/>
</dbReference>
<proteinExistence type="predicted"/>
<protein>
    <submittedName>
        <fullName evidence="1">Uncharacterized protein</fullName>
    </submittedName>
</protein>
<accession>A0A0A3Y148</accession>
<evidence type="ECO:0000313" key="1">
    <source>
        <dbReference type="EMBL" id="KGT79299.1"/>
    </source>
</evidence>
<dbReference type="EMBL" id="JRPN01000013">
    <property type="protein sequence ID" value="KGT79299.1"/>
    <property type="molecule type" value="Genomic_DNA"/>
</dbReference>
<sequence>MAILWSGSQWKVTSSGVDTLDNKYFIEKRRVHEEDPVGYTWEVHMEEKGWVDMTDFRQAMIFARAKWPKK</sequence>
<reference evidence="1 2" key="1">
    <citation type="submission" date="2014-09" db="EMBL/GenBank/DDBJ databases">
        <title>Draft genome of Bradyrhizobium japonicum Is-34.</title>
        <authorList>
            <person name="Tsurumaru H."/>
            <person name="Yamakawa T."/>
            <person name="Hashimoto S."/>
            <person name="Okizaki K."/>
            <person name="Kanesaki Y."/>
            <person name="Yoshikawa H."/>
            <person name="Yajima S."/>
        </authorList>
    </citation>
    <scope>NUCLEOTIDE SEQUENCE [LARGE SCALE GENOMIC DNA]</scope>
    <source>
        <strain evidence="1 2">Is-34</strain>
    </source>
</reference>
<name>A0A0A3Y148_BRAJP</name>
<dbReference type="AlphaFoldDB" id="A0A0A3Y148"/>
<organism evidence="1 2">
    <name type="scientific">Bradyrhizobium japonicum</name>
    <dbReference type="NCBI Taxonomy" id="375"/>
    <lineage>
        <taxon>Bacteria</taxon>
        <taxon>Pseudomonadati</taxon>
        <taxon>Pseudomonadota</taxon>
        <taxon>Alphaproteobacteria</taxon>
        <taxon>Hyphomicrobiales</taxon>
        <taxon>Nitrobacteraceae</taxon>
        <taxon>Bradyrhizobium</taxon>
    </lineage>
</organism>
<dbReference type="Proteomes" id="UP000030377">
    <property type="component" value="Unassembled WGS sequence"/>
</dbReference>
<comment type="caution">
    <text evidence="1">The sequence shown here is derived from an EMBL/GenBank/DDBJ whole genome shotgun (WGS) entry which is preliminary data.</text>
</comment>
<gene>
    <name evidence="1" type="ORF">MA20_12790</name>
</gene>